<protein>
    <submittedName>
        <fullName evidence="3">Uncharacterized protein</fullName>
    </submittedName>
</protein>
<proteinExistence type="predicted"/>
<name>A0A2M7TII6_UNCKA</name>
<evidence type="ECO:0000313" key="4">
    <source>
        <dbReference type="Proteomes" id="UP000228920"/>
    </source>
</evidence>
<dbReference type="Proteomes" id="UP000228920">
    <property type="component" value="Unassembled WGS sequence"/>
</dbReference>
<evidence type="ECO:0000256" key="2">
    <source>
        <dbReference type="SAM" id="SignalP"/>
    </source>
</evidence>
<keyword evidence="1" id="KW-0812">Transmembrane</keyword>
<accession>A0A2M7TII6</accession>
<dbReference type="InterPro" id="IPR008969">
    <property type="entry name" value="CarboxyPept-like_regulatory"/>
</dbReference>
<sequence length="348" mass="38028">MRNFIFVVFFVVALFASGSKDVLADNCPSSCLDSTACGNLNGVLDFSLSDNCDVTHSLYCCIFPTPTPGIPSPTPIDCNDPAVVPNPLLVPSCALKQFPNLAMYVINMAIMAAAITGLLSLIYGGFLYVTAQDDPSKVEKGRKTVLWAFMGLVVAGSLYIFMSFITGLLNIPGYSVVPVAYAEETQNTYQVYGTIRDGNDNLLPGANVTLYEKSGDKWIVWNAKSFGNQRNPFEADVFGHYQFFAPNGTYYVVASKFGFHTQESHSFDVADTPIKQNLSLTAASSIWVAIVYFGIILFIGSALYMIIVAIFRFRKREQLKQYARGKILGSEQKKSNTSTSVDSGSAHD</sequence>
<keyword evidence="1" id="KW-0472">Membrane</keyword>
<evidence type="ECO:0000313" key="3">
    <source>
        <dbReference type="EMBL" id="PIZ46188.1"/>
    </source>
</evidence>
<keyword evidence="2" id="KW-0732">Signal</keyword>
<feature type="transmembrane region" description="Helical" evidence="1">
    <location>
        <begin position="286"/>
        <end position="311"/>
    </location>
</feature>
<keyword evidence="1" id="KW-1133">Transmembrane helix</keyword>
<comment type="caution">
    <text evidence="3">The sequence shown here is derived from an EMBL/GenBank/DDBJ whole genome shotgun (WGS) entry which is preliminary data.</text>
</comment>
<dbReference type="Gene3D" id="2.60.40.1120">
    <property type="entry name" value="Carboxypeptidase-like, regulatory domain"/>
    <property type="match status" value="1"/>
</dbReference>
<dbReference type="SUPFAM" id="SSF49464">
    <property type="entry name" value="Carboxypeptidase regulatory domain-like"/>
    <property type="match status" value="1"/>
</dbReference>
<dbReference type="AlphaFoldDB" id="A0A2M7TII6"/>
<dbReference type="Pfam" id="PF13620">
    <property type="entry name" value="CarboxypepD_reg"/>
    <property type="match status" value="1"/>
</dbReference>
<evidence type="ECO:0000256" key="1">
    <source>
        <dbReference type="SAM" id="Phobius"/>
    </source>
</evidence>
<feature type="transmembrane region" description="Helical" evidence="1">
    <location>
        <begin position="145"/>
        <end position="169"/>
    </location>
</feature>
<gene>
    <name evidence="3" type="ORF">COY32_03860</name>
</gene>
<organism evidence="3 4">
    <name type="scientific">candidate division WWE3 bacterium CG_4_10_14_0_2_um_filter_41_14</name>
    <dbReference type="NCBI Taxonomy" id="1975072"/>
    <lineage>
        <taxon>Bacteria</taxon>
        <taxon>Katanobacteria</taxon>
    </lineage>
</organism>
<feature type="chain" id="PRO_5014960944" evidence="2">
    <location>
        <begin position="25"/>
        <end position="348"/>
    </location>
</feature>
<feature type="transmembrane region" description="Helical" evidence="1">
    <location>
        <begin position="101"/>
        <end position="124"/>
    </location>
</feature>
<feature type="signal peptide" evidence="2">
    <location>
        <begin position="1"/>
        <end position="24"/>
    </location>
</feature>
<reference evidence="4" key="1">
    <citation type="submission" date="2017-09" db="EMBL/GenBank/DDBJ databases">
        <title>Depth-based differentiation of microbial function through sediment-hosted aquifers and enrichment of novel symbionts in the deep terrestrial subsurface.</title>
        <authorList>
            <person name="Probst A.J."/>
            <person name="Ladd B."/>
            <person name="Jarett J.K."/>
            <person name="Geller-Mcgrath D.E."/>
            <person name="Sieber C.M.K."/>
            <person name="Emerson J.B."/>
            <person name="Anantharaman K."/>
            <person name="Thomas B.C."/>
            <person name="Malmstrom R."/>
            <person name="Stieglmeier M."/>
            <person name="Klingl A."/>
            <person name="Woyke T."/>
            <person name="Ryan C.M."/>
            <person name="Banfield J.F."/>
        </authorList>
    </citation>
    <scope>NUCLEOTIDE SEQUENCE [LARGE SCALE GENOMIC DNA]</scope>
</reference>
<dbReference type="EMBL" id="PFNL01000110">
    <property type="protein sequence ID" value="PIZ46188.1"/>
    <property type="molecule type" value="Genomic_DNA"/>
</dbReference>